<organism evidence="2 3">
    <name type="scientific">Brachionus plicatilis</name>
    <name type="common">Marine rotifer</name>
    <name type="synonym">Brachionus muelleri</name>
    <dbReference type="NCBI Taxonomy" id="10195"/>
    <lineage>
        <taxon>Eukaryota</taxon>
        <taxon>Metazoa</taxon>
        <taxon>Spiralia</taxon>
        <taxon>Gnathifera</taxon>
        <taxon>Rotifera</taxon>
        <taxon>Eurotatoria</taxon>
        <taxon>Monogononta</taxon>
        <taxon>Pseudotrocha</taxon>
        <taxon>Ploima</taxon>
        <taxon>Brachionidae</taxon>
        <taxon>Brachionus</taxon>
    </lineage>
</organism>
<sequence>MTRIKTSYRSFTYWKNAYFLSQKMFHKRFFKYKIEQISKGLCLWQSFTLVISFLIFLEKSQVSTLTLISACDFYQIL</sequence>
<evidence type="ECO:0000313" key="3">
    <source>
        <dbReference type="Proteomes" id="UP000276133"/>
    </source>
</evidence>
<name>A0A3M7R6J5_BRAPC</name>
<protein>
    <submittedName>
        <fullName evidence="2">Uncharacterized protein</fullName>
    </submittedName>
</protein>
<evidence type="ECO:0000313" key="2">
    <source>
        <dbReference type="EMBL" id="RNA19252.1"/>
    </source>
</evidence>
<keyword evidence="1" id="KW-1133">Transmembrane helix</keyword>
<dbReference type="EMBL" id="REGN01004083">
    <property type="protein sequence ID" value="RNA19252.1"/>
    <property type="molecule type" value="Genomic_DNA"/>
</dbReference>
<keyword evidence="3" id="KW-1185">Reference proteome</keyword>
<gene>
    <name evidence="2" type="ORF">BpHYR1_048107</name>
</gene>
<evidence type="ECO:0000256" key="1">
    <source>
        <dbReference type="SAM" id="Phobius"/>
    </source>
</evidence>
<dbReference type="Proteomes" id="UP000276133">
    <property type="component" value="Unassembled WGS sequence"/>
</dbReference>
<proteinExistence type="predicted"/>
<reference evidence="2 3" key="1">
    <citation type="journal article" date="2018" name="Sci. Rep.">
        <title>Genomic signatures of local adaptation to the degree of environmental predictability in rotifers.</title>
        <authorList>
            <person name="Franch-Gras L."/>
            <person name="Hahn C."/>
            <person name="Garcia-Roger E.M."/>
            <person name="Carmona M.J."/>
            <person name="Serra M."/>
            <person name="Gomez A."/>
        </authorList>
    </citation>
    <scope>NUCLEOTIDE SEQUENCE [LARGE SCALE GENOMIC DNA]</scope>
    <source>
        <strain evidence="2">HYR1</strain>
    </source>
</reference>
<accession>A0A3M7R6J5</accession>
<feature type="transmembrane region" description="Helical" evidence="1">
    <location>
        <begin position="37"/>
        <end position="57"/>
    </location>
</feature>
<comment type="caution">
    <text evidence="2">The sequence shown here is derived from an EMBL/GenBank/DDBJ whole genome shotgun (WGS) entry which is preliminary data.</text>
</comment>
<keyword evidence="1" id="KW-0812">Transmembrane</keyword>
<dbReference type="AlphaFoldDB" id="A0A3M7R6J5"/>
<keyword evidence="1" id="KW-0472">Membrane</keyword>